<dbReference type="Proteomes" id="UP001056120">
    <property type="component" value="Linkage Group LG01"/>
</dbReference>
<keyword evidence="2" id="KW-1185">Reference proteome</keyword>
<organism evidence="1 2">
    <name type="scientific">Smallanthus sonchifolius</name>
    <dbReference type="NCBI Taxonomy" id="185202"/>
    <lineage>
        <taxon>Eukaryota</taxon>
        <taxon>Viridiplantae</taxon>
        <taxon>Streptophyta</taxon>
        <taxon>Embryophyta</taxon>
        <taxon>Tracheophyta</taxon>
        <taxon>Spermatophyta</taxon>
        <taxon>Magnoliopsida</taxon>
        <taxon>eudicotyledons</taxon>
        <taxon>Gunneridae</taxon>
        <taxon>Pentapetalae</taxon>
        <taxon>asterids</taxon>
        <taxon>campanulids</taxon>
        <taxon>Asterales</taxon>
        <taxon>Asteraceae</taxon>
        <taxon>Asteroideae</taxon>
        <taxon>Heliantheae alliance</taxon>
        <taxon>Millerieae</taxon>
        <taxon>Smallanthus</taxon>
    </lineage>
</organism>
<evidence type="ECO:0000313" key="2">
    <source>
        <dbReference type="Proteomes" id="UP001056120"/>
    </source>
</evidence>
<gene>
    <name evidence="1" type="ORF">L1987_01603</name>
</gene>
<proteinExistence type="predicted"/>
<comment type="caution">
    <text evidence="1">The sequence shown here is derived from an EMBL/GenBank/DDBJ whole genome shotgun (WGS) entry which is preliminary data.</text>
</comment>
<protein>
    <submittedName>
        <fullName evidence="1">Uncharacterized protein</fullName>
    </submittedName>
</protein>
<dbReference type="EMBL" id="CM042018">
    <property type="protein sequence ID" value="KAI3827526.1"/>
    <property type="molecule type" value="Genomic_DNA"/>
</dbReference>
<reference evidence="2" key="1">
    <citation type="journal article" date="2022" name="Mol. Ecol. Resour.">
        <title>The genomes of chicory, endive, great burdock and yacon provide insights into Asteraceae palaeo-polyploidization history and plant inulin production.</title>
        <authorList>
            <person name="Fan W."/>
            <person name="Wang S."/>
            <person name="Wang H."/>
            <person name="Wang A."/>
            <person name="Jiang F."/>
            <person name="Liu H."/>
            <person name="Zhao H."/>
            <person name="Xu D."/>
            <person name="Zhang Y."/>
        </authorList>
    </citation>
    <scope>NUCLEOTIDE SEQUENCE [LARGE SCALE GENOMIC DNA]</scope>
    <source>
        <strain evidence="2">cv. Yunnan</strain>
    </source>
</reference>
<accession>A0ACB9K5H9</accession>
<evidence type="ECO:0000313" key="1">
    <source>
        <dbReference type="EMBL" id="KAI3827526.1"/>
    </source>
</evidence>
<name>A0ACB9K5H9_9ASTR</name>
<reference evidence="1 2" key="2">
    <citation type="journal article" date="2022" name="Mol. Ecol. Resour.">
        <title>The genomes of chicory, endive, great burdock and yacon provide insights into Asteraceae paleo-polyploidization history and plant inulin production.</title>
        <authorList>
            <person name="Fan W."/>
            <person name="Wang S."/>
            <person name="Wang H."/>
            <person name="Wang A."/>
            <person name="Jiang F."/>
            <person name="Liu H."/>
            <person name="Zhao H."/>
            <person name="Xu D."/>
            <person name="Zhang Y."/>
        </authorList>
    </citation>
    <scope>NUCLEOTIDE SEQUENCE [LARGE SCALE GENOMIC DNA]</scope>
    <source>
        <strain evidence="2">cv. Yunnan</strain>
        <tissue evidence="1">Leaves</tissue>
    </source>
</reference>
<sequence>MHIYLTKNNFRSNFCLRKLLSFKSNIYVHPYLYLSILFSLVRVLANLRLPSPPPCACTPAPQRFTSIKDGNSFMAIGCSWDTVDGSDPSVDKSILVQTASEVKLENNESASGAVHQNVCGSNETGNKSEKIQVKEEKKDNSEGGYENKEKLNDGGEKRQRC</sequence>